<dbReference type="PANTHER" id="PTHR43036">
    <property type="entry name" value="OSJNBB0011N17.9 PROTEIN"/>
    <property type="match status" value="1"/>
</dbReference>
<dbReference type="InterPro" id="IPR013216">
    <property type="entry name" value="Methyltransf_11"/>
</dbReference>
<keyword evidence="4" id="KW-1185">Reference proteome</keyword>
<keyword evidence="3" id="KW-0808">Transferase</keyword>
<dbReference type="Pfam" id="PF08241">
    <property type="entry name" value="Methyltransf_11"/>
    <property type="match status" value="1"/>
</dbReference>
<evidence type="ECO:0000256" key="1">
    <source>
        <dbReference type="SAM" id="MobiDB-lite"/>
    </source>
</evidence>
<name>A0A432WWF6_9GAMM</name>
<gene>
    <name evidence="3" type="ORF">CWE13_00130</name>
</gene>
<evidence type="ECO:0000313" key="4">
    <source>
        <dbReference type="Proteomes" id="UP000286934"/>
    </source>
</evidence>
<dbReference type="PANTHER" id="PTHR43036:SF2">
    <property type="entry name" value="OS04G0481300 PROTEIN"/>
    <property type="match status" value="1"/>
</dbReference>
<dbReference type="GO" id="GO:0032259">
    <property type="term" value="P:methylation"/>
    <property type="evidence" value="ECO:0007669"/>
    <property type="project" value="UniProtKB-KW"/>
</dbReference>
<dbReference type="EMBL" id="PIPP01000001">
    <property type="protein sequence ID" value="RUO38102.1"/>
    <property type="molecule type" value="Genomic_DNA"/>
</dbReference>
<dbReference type="Proteomes" id="UP000286934">
    <property type="component" value="Unassembled WGS sequence"/>
</dbReference>
<dbReference type="OrthoDB" id="6191410at2"/>
<accession>A0A432WWF6</accession>
<keyword evidence="3" id="KW-0489">Methyltransferase</keyword>
<dbReference type="Gene3D" id="3.40.50.150">
    <property type="entry name" value="Vaccinia Virus protein VP39"/>
    <property type="match status" value="1"/>
</dbReference>
<organism evidence="3 4">
    <name type="scientific">Aliidiomarina shirensis</name>
    <dbReference type="NCBI Taxonomy" id="1048642"/>
    <lineage>
        <taxon>Bacteria</taxon>
        <taxon>Pseudomonadati</taxon>
        <taxon>Pseudomonadota</taxon>
        <taxon>Gammaproteobacteria</taxon>
        <taxon>Alteromonadales</taxon>
        <taxon>Idiomarinaceae</taxon>
        <taxon>Aliidiomarina</taxon>
    </lineage>
</organism>
<feature type="domain" description="Methyltransferase type 11" evidence="2">
    <location>
        <begin position="74"/>
        <end position="125"/>
    </location>
</feature>
<evidence type="ECO:0000259" key="2">
    <source>
        <dbReference type="Pfam" id="PF08241"/>
    </source>
</evidence>
<sequence>MWLKPATSEYSQPLLENWQQMRHGEWWSSALEKALEPHWETIFGHYLLQLGGLSSGLANNCRIREQYAVGPEKTAAVRAELNALPFAENTVDAALLVHVLEYHPDPHAVLREVNRVMRADGHLVLALSNPFSPGQLIRAVPGTGDYAPWNSRMFSPQRVRDWLSLMHFEEVAFGYFGAGVPWSKHRDPEQGWSWLLQNCNGLQAGYYLVARKREWPLTPVRLTERRRQRNMRPESVAARRYSNER</sequence>
<proteinExistence type="predicted"/>
<evidence type="ECO:0000313" key="3">
    <source>
        <dbReference type="EMBL" id="RUO38102.1"/>
    </source>
</evidence>
<feature type="region of interest" description="Disordered" evidence="1">
    <location>
        <begin position="226"/>
        <end position="245"/>
    </location>
</feature>
<dbReference type="SUPFAM" id="SSF53335">
    <property type="entry name" value="S-adenosyl-L-methionine-dependent methyltransferases"/>
    <property type="match status" value="1"/>
</dbReference>
<reference evidence="4" key="1">
    <citation type="journal article" date="2018" name="Front. Microbiol.">
        <title>Genome-Based Analysis Reveals the Taxonomy and Diversity of the Family Idiomarinaceae.</title>
        <authorList>
            <person name="Liu Y."/>
            <person name="Lai Q."/>
            <person name="Shao Z."/>
        </authorList>
    </citation>
    <scope>NUCLEOTIDE SEQUENCE [LARGE SCALE GENOMIC DNA]</scope>
    <source>
        <strain evidence="4">AIS</strain>
    </source>
</reference>
<dbReference type="InterPro" id="IPR029063">
    <property type="entry name" value="SAM-dependent_MTases_sf"/>
</dbReference>
<dbReference type="AlphaFoldDB" id="A0A432WWF6"/>
<protein>
    <submittedName>
        <fullName evidence="3">SAM-dependent methyltransferase</fullName>
    </submittedName>
</protein>
<dbReference type="CDD" id="cd02440">
    <property type="entry name" value="AdoMet_MTases"/>
    <property type="match status" value="1"/>
</dbReference>
<comment type="caution">
    <text evidence="3">The sequence shown here is derived from an EMBL/GenBank/DDBJ whole genome shotgun (WGS) entry which is preliminary data.</text>
</comment>
<dbReference type="GO" id="GO:0008757">
    <property type="term" value="F:S-adenosylmethionine-dependent methyltransferase activity"/>
    <property type="evidence" value="ECO:0007669"/>
    <property type="project" value="InterPro"/>
</dbReference>
<dbReference type="RefSeq" id="WP_126805328.1">
    <property type="nucleotide sequence ID" value="NZ_PIPP01000001.1"/>
</dbReference>